<evidence type="ECO:0000256" key="4">
    <source>
        <dbReference type="ARBA" id="ARBA00022729"/>
    </source>
</evidence>
<sequence>MRKFLGAFAVAALALGLAACSGKTADGGGQNDDKGGAITLTTTSGEVSLDKPAVKVVALEWTYVEDLLAIGVTPVGVADIKGYDTWVTAGARVPAGVKDVGTRQEPSIEEIRLLDPDLIVTDEDRVATNRDALAEIAPLATYSYTKDPEGQYAGMRRIVQQMGLATGKTAEAEQVLTDLDTKVATATEAVTAKGKTGAPFALSQIFTTNGTPQFRMMTEKSLAGEVVGKIGVANTWTGEPDAWGMTTVTVEGLTAVPGESSFLYVAADADNPVTGALADNKLWTDLGFVKDGGVKALDPGTWFFGGPLSCGQILDETVKALTA</sequence>
<feature type="signal peptide" evidence="5">
    <location>
        <begin position="1"/>
        <end position="25"/>
    </location>
</feature>
<feature type="chain" id="PRO_5032860516" evidence="5">
    <location>
        <begin position="26"/>
        <end position="323"/>
    </location>
</feature>
<feature type="domain" description="Fe/B12 periplasmic-binding" evidence="6">
    <location>
        <begin position="55"/>
        <end position="323"/>
    </location>
</feature>
<evidence type="ECO:0000256" key="1">
    <source>
        <dbReference type="ARBA" id="ARBA00004196"/>
    </source>
</evidence>
<keyword evidence="4 5" id="KW-0732">Signal</keyword>
<dbReference type="PROSITE" id="PS50983">
    <property type="entry name" value="FE_B12_PBP"/>
    <property type="match status" value="1"/>
</dbReference>
<dbReference type="InterPro" id="IPR051313">
    <property type="entry name" value="Bact_iron-sidero_bind"/>
</dbReference>
<dbReference type="Gene3D" id="3.40.50.1980">
    <property type="entry name" value="Nitrogenase molybdenum iron protein domain"/>
    <property type="match status" value="2"/>
</dbReference>
<evidence type="ECO:0000313" key="8">
    <source>
        <dbReference type="Proteomes" id="UP000548476"/>
    </source>
</evidence>
<dbReference type="GO" id="GO:1901678">
    <property type="term" value="P:iron coordination entity transport"/>
    <property type="evidence" value="ECO:0007669"/>
    <property type="project" value="UniProtKB-ARBA"/>
</dbReference>
<accession>A0A841FLJ4</accession>
<evidence type="ECO:0000256" key="3">
    <source>
        <dbReference type="ARBA" id="ARBA00022448"/>
    </source>
</evidence>
<evidence type="ECO:0000256" key="5">
    <source>
        <dbReference type="SAM" id="SignalP"/>
    </source>
</evidence>
<evidence type="ECO:0000313" key="7">
    <source>
        <dbReference type="EMBL" id="MBB6032820.1"/>
    </source>
</evidence>
<name>A0A841FLJ4_9ACTN</name>
<dbReference type="EMBL" id="JACHGT010000001">
    <property type="protein sequence ID" value="MBB6032820.1"/>
    <property type="molecule type" value="Genomic_DNA"/>
</dbReference>
<dbReference type="PANTHER" id="PTHR30532:SF1">
    <property type="entry name" value="IRON(3+)-HYDROXAMATE-BINDING PROTEIN FHUD"/>
    <property type="match status" value="1"/>
</dbReference>
<dbReference type="Pfam" id="PF01497">
    <property type="entry name" value="Peripla_BP_2"/>
    <property type="match status" value="1"/>
</dbReference>
<comment type="subcellular location">
    <subcellularLocation>
        <location evidence="1">Cell envelope</location>
    </subcellularLocation>
</comment>
<dbReference type="GO" id="GO:0030288">
    <property type="term" value="C:outer membrane-bounded periplasmic space"/>
    <property type="evidence" value="ECO:0007669"/>
    <property type="project" value="TreeGrafter"/>
</dbReference>
<dbReference type="AlphaFoldDB" id="A0A841FLJ4"/>
<keyword evidence="8" id="KW-1185">Reference proteome</keyword>
<comment type="similarity">
    <text evidence="2">Belongs to the bacterial solute-binding protein 8 family.</text>
</comment>
<dbReference type="PRINTS" id="PR01715">
    <property type="entry name" value="FERRIBNDNGPP"/>
</dbReference>
<dbReference type="Proteomes" id="UP000548476">
    <property type="component" value="Unassembled WGS sequence"/>
</dbReference>
<evidence type="ECO:0000256" key="2">
    <source>
        <dbReference type="ARBA" id="ARBA00008814"/>
    </source>
</evidence>
<comment type="caution">
    <text evidence="7">The sequence shown here is derived from an EMBL/GenBank/DDBJ whole genome shotgun (WGS) entry which is preliminary data.</text>
</comment>
<dbReference type="RefSeq" id="WP_184785679.1">
    <property type="nucleotide sequence ID" value="NZ_BONT01000034.1"/>
</dbReference>
<organism evidence="7 8">
    <name type="scientific">Phytomonospora endophytica</name>
    <dbReference type="NCBI Taxonomy" id="714109"/>
    <lineage>
        <taxon>Bacteria</taxon>
        <taxon>Bacillati</taxon>
        <taxon>Actinomycetota</taxon>
        <taxon>Actinomycetes</taxon>
        <taxon>Micromonosporales</taxon>
        <taxon>Micromonosporaceae</taxon>
        <taxon>Phytomonospora</taxon>
    </lineage>
</organism>
<reference evidence="7 8" key="1">
    <citation type="submission" date="2020-08" db="EMBL/GenBank/DDBJ databases">
        <title>Genomic Encyclopedia of Type Strains, Phase IV (KMG-IV): sequencing the most valuable type-strain genomes for metagenomic binning, comparative biology and taxonomic classification.</title>
        <authorList>
            <person name="Goeker M."/>
        </authorList>
    </citation>
    <scope>NUCLEOTIDE SEQUENCE [LARGE SCALE GENOMIC DNA]</scope>
    <source>
        <strain evidence="7 8">YIM 65646</strain>
    </source>
</reference>
<protein>
    <submittedName>
        <fullName evidence="7">Iron complex transport system substrate-binding protein</fullName>
    </submittedName>
</protein>
<dbReference type="PANTHER" id="PTHR30532">
    <property type="entry name" value="IRON III DICITRATE-BINDING PERIPLASMIC PROTEIN"/>
    <property type="match status" value="1"/>
</dbReference>
<dbReference type="InterPro" id="IPR002491">
    <property type="entry name" value="ABC_transptr_periplasmic_BD"/>
</dbReference>
<dbReference type="PROSITE" id="PS51257">
    <property type="entry name" value="PROKAR_LIPOPROTEIN"/>
    <property type="match status" value="1"/>
</dbReference>
<dbReference type="SUPFAM" id="SSF53807">
    <property type="entry name" value="Helical backbone' metal receptor"/>
    <property type="match status" value="1"/>
</dbReference>
<keyword evidence="3" id="KW-0813">Transport</keyword>
<proteinExistence type="inferred from homology"/>
<evidence type="ECO:0000259" key="6">
    <source>
        <dbReference type="PROSITE" id="PS50983"/>
    </source>
</evidence>
<dbReference type="CDD" id="cd01146">
    <property type="entry name" value="FhuD"/>
    <property type="match status" value="1"/>
</dbReference>
<gene>
    <name evidence="7" type="ORF">HNR73_000662</name>
</gene>